<dbReference type="SUPFAM" id="SSF48403">
    <property type="entry name" value="Ankyrin repeat"/>
    <property type="match status" value="1"/>
</dbReference>
<gene>
    <name evidence="5" type="ORF">C5Y83_06205</name>
</gene>
<dbReference type="PROSITE" id="PS50297">
    <property type="entry name" value="ANK_REP_REGION"/>
    <property type="match status" value="3"/>
</dbReference>
<dbReference type="OrthoDB" id="211931at2"/>
<dbReference type="RefSeq" id="WP_105328783.1">
    <property type="nucleotide sequence ID" value="NZ_PUHY01000005.1"/>
</dbReference>
<comment type="caution">
    <text evidence="5">The sequence shown here is derived from an EMBL/GenBank/DDBJ whole genome shotgun (WGS) entry which is preliminary data.</text>
</comment>
<dbReference type="GO" id="GO:0005737">
    <property type="term" value="C:cytoplasm"/>
    <property type="evidence" value="ECO:0007669"/>
    <property type="project" value="TreeGrafter"/>
</dbReference>
<dbReference type="PANTHER" id="PTHR24198:SF165">
    <property type="entry name" value="ANKYRIN REPEAT-CONTAINING PROTEIN-RELATED"/>
    <property type="match status" value="1"/>
</dbReference>
<evidence type="ECO:0000256" key="2">
    <source>
        <dbReference type="ARBA" id="ARBA00023043"/>
    </source>
</evidence>
<keyword evidence="4" id="KW-1133">Transmembrane helix</keyword>
<dbReference type="EMBL" id="PUHY01000005">
    <property type="protein sequence ID" value="PQO37534.1"/>
    <property type="molecule type" value="Genomic_DNA"/>
</dbReference>
<dbReference type="PROSITE" id="PS50088">
    <property type="entry name" value="ANK_REPEAT"/>
    <property type="match status" value="3"/>
</dbReference>
<keyword evidence="4" id="KW-0472">Membrane</keyword>
<evidence type="ECO:0000313" key="6">
    <source>
        <dbReference type="Proteomes" id="UP000238322"/>
    </source>
</evidence>
<proteinExistence type="predicted"/>
<protein>
    <submittedName>
        <fullName evidence="5">Uncharacterized protein</fullName>
    </submittedName>
</protein>
<dbReference type="Gene3D" id="1.25.40.20">
    <property type="entry name" value="Ankyrin repeat-containing domain"/>
    <property type="match status" value="1"/>
</dbReference>
<dbReference type="AlphaFoldDB" id="A0A2S8G070"/>
<keyword evidence="2 3" id="KW-0040">ANK repeat</keyword>
<dbReference type="InterPro" id="IPR036770">
    <property type="entry name" value="Ankyrin_rpt-contain_sf"/>
</dbReference>
<dbReference type="SMART" id="SM00248">
    <property type="entry name" value="ANK"/>
    <property type="match status" value="4"/>
</dbReference>
<feature type="transmembrane region" description="Helical" evidence="4">
    <location>
        <begin position="6"/>
        <end position="27"/>
    </location>
</feature>
<organism evidence="5 6">
    <name type="scientific">Blastopirellula marina</name>
    <dbReference type="NCBI Taxonomy" id="124"/>
    <lineage>
        <taxon>Bacteria</taxon>
        <taxon>Pseudomonadati</taxon>
        <taxon>Planctomycetota</taxon>
        <taxon>Planctomycetia</taxon>
        <taxon>Pirellulales</taxon>
        <taxon>Pirellulaceae</taxon>
        <taxon>Blastopirellula</taxon>
    </lineage>
</organism>
<keyword evidence="1" id="KW-0677">Repeat</keyword>
<name>A0A2S8G070_9BACT</name>
<evidence type="ECO:0000313" key="5">
    <source>
        <dbReference type="EMBL" id="PQO37534.1"/>
    </source>
</evidence>
<sequence length="248" mass="27839">MKPPRIRFSIFTLLVITAVIAVGVMLYQRYVVRLAAEDEFTITIATQEFRGDTFQRMAKLSAQYPDFGRLPGAVSWAVLGGQYDLCERFLEAGGKADDRYVQNQSAPLVFAIMQNRRDLAKLLIEHGAEVQAPLDHGGFTHAAPTYLHLAAQYDRAEMCELLLKHDVDLNAPNIQGETALHLAIRSRNIEVVRLLLEHEADDSTHPKLPSPLALAMNLRDEAVRTQTSTYGYDEIILLLEDHYPPTNP</sequence>
<evidence type="ECO:0000256" key="3">
    <source>
        <dbReference type="PROSITE-ProRule" id="PRU00023"/>
    </source>
</evidence>
<feature type="repeat" description="ANK" evidence="3">
    <location>
        <begin position="103"/>
        <end position="135"/>
    </location>
</feature>
<feature type="repeat" description="ANK" evidence="3">
    <location>
        <begin position="142"/>
        <end position="174"/>
    </location>
</feature>
<dbReference type="PANTHER" id="PTHR24198">
    <property type="entry name" value="ANKYRIN REPEAT AND PROTEIN KINASE DOMAIN-CONTAINING PROTEIN"/>
    <property type="match status" value="1"/>
</dbReference>
<keyword evidence="4" id="KW-0812">Transmembrane</keyword>
<accession>A0A2S8G070</accession>
<dbReference type="Proteomes" id="UP000238322">
    <property type="component" value="Unassembled WGS sequence"/>
</dbReference>
<evidence type="ECO:0000256" key="4">
    <source>
        <dbReference type="SAM" id="Phobius"/>
    </source>
</evidence>
<evidence type="ECO:0000256" key="1">
    <source>
        <dbReference type="ARBA" id="ARBA00022737"/>
    </source>
</evidence>
<dbReference type="Pfam" id="PF12796">
    <property type="entry name" value="Ank_2"/>
    <property type="match status" value="1"/>
</dbReference>
<reference evidence="5 6" key="1">
    <citation type="submission" date="2018-02" db="EMBL/GenBank/DDBJ databases">
        <title>Comparative genomes isolates from brazilian mangrove.</title>
        <authorList>
            <person name="Araujo J.E."/>
            <person name="Taketani R.G."/>
            <person name="Silva M.C.P."/>
            <person name="Loureco M.V."/>
            <person name="Andreote F.D."/>
        </authorList>
    </citation>
    <scope>NUCLEOTIDE SEQUENCE [LARGE SCALE GENOMIC DNA]</scope>
    <source>
        <strain evidence="5 6">Hex-1 MGV</strain>
    </source>
</reference>
<dbReference type="InterPro" id="IPR002110">
    <property type="entry name" value="Ankyrin_rpt"/>
</dbReference>
<feature type="repeat" description="ANK" evidence="3">
    <location>
        <begin position="175"/>
        <end position="207"/>
    </location>
</feature>